<organism evidence="3 4">
    <name type="scientific">Buceros rhinoceros silvestris</name>
    <dbReference type="NCBI Taxonomy" id="175836"/>
    <lineage>
        <taxon>Eukaryota</taxon>
        <taxon>Metazoa</taxon>
        <taxon>Chordata</taxon>
        <taxon>Craniata</taxon>
        <taxon>Vertebrata</taxon>
        <taxon>Euteleostomi</taxon>
        <taxon>Archelosauria</taxon>
        <taxon>Archosauria</taxon>
        <taxon>Dinosauria</taxon>
        <taxon>Saurischia</taxon>
        <taxon>Theropoda</taxon>
        <taxon>Coelurosauria</taxon>
        <taxon>Aves</taxon>
        <taxon>Neognathae</taxon>
        <taxon>Neoaves</taxon>
        <taxon>Telluraves</taxon>
        <taxon>Coraciimorphae</taxon>
        <taxon>Bucerotiformes</taxon>
        <taxon>Bucerotidae</taxon>
        <taxon>Buceros</taxon>
    </lineage>
</organism>
<dbReference type="SUPFAM" id="SSF48403">
    <property type="entry name" value="Ankyrin repeat"/>
    <property type="match status" value="1"/>
</dbReference>
<dbReference type="Gene3D" id="1.25.40.20">
    <property type="entry name" value="Ankyrin repeat-containing domain"/>
    <property type="match status" value="3"/>
</dbReference>
<gene>
    <name evidence="3" type="ORF">N320_05288</name>
</gene>
<reference evidence="3 4" key="1">
    <citation type="submission" date="2014-04" db="EMBL/GenBank/DDBJ databases">
        <title>Genome evolution of avian class.</title>
        <authorList>
            <person name="Zhang G."/>
            <person name="Li C."/>
        </authorList>
    </citation>
    <scope>NUCLEOTIDE SEQUENCE [LARGE SCALE GENOMIC DNA]</scope>
    <source>
        <strain evidence="3">BGI_N320</strain>
    </source>
</reference>
<keyword evidence="4" id="KW-1185">Reference proteome</keyword>
<dbReference type="EMBL" id="KL527008">
    <property type="protein sequence ID" value="KFO91534.1"/>
    <property type="molecule type" value="Genomic_DNA"/>
</dbReference>
<feature type="repeat" description="ANK" evidence="1">
    <location>
        <begin position="168"/>
        <end position="200"/>
    </location>
</feature>
<dbReference type="PANTHER" id="PTHR24125">
    <property type="entry name" value="ANKYRIN REPEAT AND DEATH DOMAIN-CONTAINING PROTEIN"/>
    <property type="match status" value="1"/>
</dbReference>
<feature type="domain" description="Death" evidence="2">
    <location>
        <begin position="275"/>
        <end position="345"/>
    </location>
</feature>
<keyword evidence="1" id="KW-0040">ANK repeat</keyword>
<accession>A0A091H7Z6</accession>
<dbReference type="PROSITE" id="PS50297">
    <property type="entry name" value="ANK_REP_REGION"/>
    <property type="match status" value="4"/>
</dbReference>
<evidence type="ECO:0000313" key="4">
    <source>
        <dbReference type="Proteomes" id="UP000054064"/>
    </source>
</evidence>
<proteinExistence type="predicted"/>
<feature type="repeat" description="ANK" evidence="1">
    <location>
        <begin position="36"/>
        <end position="68"/>
    </location>
</feature>
<sequence>KGKKPFLLASEKGHVDMINNLITLKLFTSEKDKVKEGNTALHLAAKNGHSEVVKILLEQWEKINDTNQNGETPFYLSVEGGHEKCAELLLEAGSDINVLTQNNSSALQIAIQNGHLSLVTFLIGKNIDLVPKPEQKNSPLHLAVINNHLPVVKSLLDANHDINSLNHRQETPLHLAADLGNVELVEVLLKAGCDLKTVNKHGKTALAVASRSNHALIVDMIIKAERYYATRKEHPAHCNDGSDFGLSFKQDHSTQTKQIRSSLWNLAYNQLKPQEWKKLALFWKFTDGQIKAIEEQWTGKKSYKEHGNRMLLIWLHGILLVCQNPVKHIYEDLVEAGLQPLAGKL</sequence>
<dbReference type="InterPro" id="IPR002110">
    <property type="entry name" value="Ankyrin_rpt"/>
</dbReference>
<dbReference type="InterPro" id="IPR052457">
    <property type="entry name" value="Ankyrin-DD_containing_protein"/>
</dbReference>
<dbReference type="GO" id="GO:0007165">
    <property type="term" value="P:signal transduction"/>
    <property type="evidence" value="ECO:0007669"/>
    <property type="project" value="InterPro"/>
</dbReference>
<dbReference type="PANTHER" id="PTHR24125:SF1">
    <property type="entry name" value="ANKYRIN REPEAT AND DEATH DOMAIN-CONTAINING PROTEIN 1B"/>
    <property type="match status" value="1"/>
</dbReference>
<dbReference type="AlphaFoldDB" id="A0A091H7Z6"/>
<name>A0A091H7Z6_BUCRH</name>
<dbReference type="Pfam" id="PF00023">
    <property type="entry name" value="Ank"/>
    <property type="match status" value="1"/>
</dbReference>
<protein>
    <submittedName>
        <fullName evidence="3">Ankyrin repeat and death domain-containing protein 1B</fullName>
    </submittedName>
</protein>
<evidence type="ECO:0000313" key="3">
    <source>
        <dbReference type="EMBL" id="KFO91534.1"/>
    </source>
</evidence>
<dbReference type="SUPFAM" id="SSF47986">
    <property type="entry name" value="DEATH domain"/>
    <property type="match status" value="1"/>
</dbReference>
<dbReference type="SMART" id="SM00248">
    <property type="entry name" value="ANK"/>
    <property type="match status" value="7"/>
</dbReference>
<dbReference type="InterPro" id="IPR011029">
    <property type="entry name" value="DEATH-like_dom_sf"/>
</dbReference>
<dbReference type="Proteomes" id="UP000054064">
    <property type="component" value="Unassembled WGS sequence"/>
</dbReference>
<evidence type="ECO:0000259" key="2">
    <source>
        <dbReference type="PROSITE" id="PS50017"/>
    </source>
</evidence>
<dbReference type="InterPro" id="IPR036770">
    <property type="entry name" value="Ankyrin_rpt-contain_sf"/>
</dbReference>
<feature type="non-terminal residue" evidence="3">
    <location>
        <position position="1"/>
    </location>
</feature>
<dbReference type="InterPro" id="IPR000488">
    <property type="entry name" value="Death_dom"/>
</dbReference>
<dbReference type="PROSITE" id="PS50088">
    <property type="entry name" value="ANK_REPEAT"/>
    <property type="match status" value="4"/>
</dbReference>
<dbReference type="Pfam" id="PF12796">
    <property type="entry name" value="Ank_2"/>
    <property type="match status" value="2"/>
</dbReference>
<feature type="non-terminal residue" evidence="3">
    <location>
        <position position="345"/>
    </location>
</feature>
<dbReference type="PRINTS" id="PR01415">
    <property type="entry name" value="ANKYRIN"/>
</dbReference>
<feature type="repeat" description="ANK" evidence="1">
    <location>
        <begin position="69"/>
        <end position="101"/>
    </location>
</feature>
<dbReference type="PROSITE" id="PS50017">
    <property type="entry name" value="DEATH_DOMAIN"/>
    <property type="match status" value="1"/>
</dbReference>
<feature type="repeat" description="ANK" evidence="1">
    <location>
        <begin position="135"/>
        <end position="167"/>
    </location>
</feature>
<evidence type="ECO:0000256" key="1">
    <source>
        <dbReference type="PROSITE-ProRule" id="PRU00023"/>
    </source>
</evidence>